<evidence type="ECO:0000259" key="10">
    <source>
        <dbReference type="SMART" id="SM00986"/>
    </source>
</evidence>
<keyword evidence="12" id="KW-1185">Reference proteome</keyword>
<accession>A0ABT8SNB8</accession>
<dbReference type="SUPFAM" id="SSF52141">
    <property type="entry name" value="Uracil-DNA glycosylase-like"/>
    <property type="match status" value="1"/>
</dbReference>
<dbReference type="InterPro" id="IPR023875">
    <property type="entry name" value="DNA_repair_put"/>
</dbReference>
<dbReference type="Pfam" id="PF13566">
    <property type="entry name" value="DUF4130"/>
    <property type="match status" value="1"/>
</dbReference>
<dbReference type="Proteomes" id="UP001169063">
    <property type="component" value="Unassembled WGS sequence"/>
</dbReference>
<dbReference type="NCBIfam" id="TIGR03914">
    <property type="entry name" value="UDG_fam_dom"/>
    <property type="match status" value="1"/>
</dbReference>
<dbReference type="PANTHER" id="PTHR33693">
    <property type="entry name" value="TYPE-5 URACIL-DNA GLYCOSYLASE"/>
    <property type="match status" value="1"/>
</dbReference>
<dbReference type="Gene3D" id="3.40.470.10">
    <property type="entry name" value="Uracil-DNA glycosylase-like domain"/>
    <property type="match status" value="1"/>
</dbReference>
<evidence type="ECO:0000313" key="11">
    <source>
        <dbReference type="EMBL" id="MDO1560072.1"/>
    </source>
</evidence>
<keyword evidence="7" id="KW-0408">Iron</keyword>
<dbReference type="InterPro" id="IPR036895">
    <property type="entry name" value="Uracil-DNA_glycosylase-like_sf"/>
</dbReference>
<evidence type="ECO:0000256" key="3">
    <source>
        <dbReference type="ARBA" id="ARBA00022485"/>
    </source>
</evidence>
<keyword evidence="4" id="KW-0479">Metal-binding</keyword>
<gene>
    <name evidence="11" type="ORF">Q0812_11600</name>
</gene>
<evidence type="ECO:0000256" key="5">
    <source>
        <dbReference type="ARBA" id="ARBA00022763"/>
    </source>
</evidence>
<evidence type="ECO:0000256" key="1">
    <source>
        <dbReference type="ARBA" id="ARBA00006521"/>
    </source>
</evidence>
<dbReference type="NCBIfam" id="TIGR00758">
    <property type="entry name" value="UDG_fam4"/>
    <property type="match status" value="1"/>
</dbReference>
<evidence type="ECO:0000256" key="6">
    <source>
        <dbReference type="ARBA" id="ARBA00022801"/>
    </source>
</evidence>
<keyword evidence="3" id="KW-0004">4Fe-4S</keyword>
<dbReference type="EMBL" id="JAUKTR010000005">
    <property type="protein sequence ID" value="MDO1560072.1"/>
    <property type="molecule type" value="Genomic_DNA"/>
</dbReference>
<dbReference type="Pfam" id="PF03167">
    <property type="entry name" value="UDG"/>
    <property type="match status" value="1"/>
</dbReference>
<evidence type="ECO:0000256" key="4">
    <source>
        <dbReference type="ARBA" id="ARBA00022723"/>
    </source>
</evidence>
<organism evidence="11 12">
    <name type="scientific">Peiella sedimenti</name>
    <dbReference type="NCBI Taxonomy" id="3061083"/>
    <lineage>
        <taxon>Bacteria</taxon>
        <taxon>Pseudomonadati</taxon>
        <taxon>Pseudomonadota</taxon>
        <taxon>Alphaproteobacteria</taxon>
        <taxon>Caulobacterales</taxon>
        <taxon>Caulobacteraceae</taxon>
        <taxon>Peiella</taxon>
    </lineage>
</organism>
<keyword evidence="6" id="KW-0378">Hydrolase</keyword>
<dbReference type="InterPro" id="IPR051536">
    <property type="entry name" value="UDG_Type-4/5"/>
</dbReference>
<feature type="domain" description="Uracil-DNA glycosylase-like" evidence="10">
    <location>
        <begin position="305"/>
        <end position="465"/>
    </location>
</feature>
<dbReference type="InterPro" id="IPR025404">
    <property type="entry name" value="DUF4130"/>
</dbReference>
<proteinExistence type="inferred from homology"/>
<dbReference type="InterPro" id="IPR005273">
    <property type="entry name" value="Ura-DNA_glyco_family4"/>
</dbReference>
<dbReference type="PANTHER" id="PTHR33693:SF9">
    <property type="entry name" value="TYPE-4 URACIL-DNA GLYCOSYLASE"/>
    <property type="match status" value="1"/>
</dbReference>
<dbReference type="SMART" id="SM00986">
    <property type="entry name" value="UDG"/>
    <property type="match status" value="1"/>
</dbReference>
<evidence type="ECO:0000313" key="12">
    <source>
        <dbReference type="Proteomes" id="UP001169063"/>
    </source>
</evidence>
<keyword evidence="8" id="KW-0411">Iron-sulfur</keyword>
<keyword evidence="9" id="KW-0234">DNA repair</keyword>
<dbReference type="SMART" id="SM00987">
    <property type="entry name" value="UreE_C"/>
    <property type="match status" value="1"/>
</dbReference>
<evidence type="ECO:0000256" key="8">
    <source>
        <dbReference type="ARBA" id="ARBA00023014"/>
    </source>
</evidence>
<dbReference type="CDD" id="cd10030">
    <property type="entry name" value="UDG-F4_TTUDGA_SPO1dp_like"/>
    <property type="match status" value="1"/>
</dbReference>
<evidence type="ECO:0000256" key="2">
    <source>
        <dbReference type="ARBA" id="ARBA00019403"/>
    </source>
</evidence>
<dbReference type="NCBIfam" id="TIGR03915">
    <property type="entry name" value="SAM_7_link_chp"/>
    <property type="match status" value="1"/>
</dbReference>
<dbReference type="InterPro" id="IPR005122">
    <property type="entry name" value="Uracil-DNA_glycosylase-like"/>
</dbReference>
<sequence>MHVVSLASETDFDGWRAGARRLRLAGAPPHEAAFSVGGQALFDAPLPAAEGQAFSAPRAFLDLAERVILHRKEDRFDLLYRLLWRLKDEPNLMRHETDADVADALDRAKNVSRAAHKMKAFVRFRPVDAAETAFCAWFEPAHRVAELTAPFFARRFSTMAFSILTPDLCAHWDTQALSFTPGVDRSHAPKGDEIEVFWATYYASTFNPARLKPAMMQSEMPKRYWRNLPEARLIPDLMAQAEQRERAMVRAGPTEPARYAEKALRRVPARSADEDRAPGSLADIAARLDGCRRCDLWRGATQGVPGEGPAQARLMFVGEQPGDQEDLSGKPFVGPAGKLFDRALAEAGIDRSDVYVTNAVKHFKYELRGKRRLHKTPDAGEVQACRWWLDHERRLARPRVIVALGGTAARAVLGKAVAVTKVRGRPLALEDGAEGLVTVHPSYLLRLPDETAKAAAYKAFVEDLRTAGRLARGTAA</sequence>
<reference evidence="11" key="1">
    <citation type="submission" date="2023-07" db="EMBL/GenBank/DDBJ databases">
        <title>Brevundimonas soil sp. nov., isolated from the soil of chemical plant.</title>
        <authorList>
            <person name="Wu N."/>
        </authorList>
    </citation>
    <scope>NUCLEOTIDE SEQUENCE</scope>
    <source>
        <strain evidence="11">XZ-24</strain>
    </source>
</reference>
<comment type="caution">
    <text evidence="11">The sequence shown here is derived from an EMBL/GenBank/DDBJ whole genome shotgun (WGS) entry which is preliminary data.</text>
</comment>
<evidence type="ECO:0000256" key="9">
    <source>
        <dbReference type="ARBA" id="ARBA00023204"/>
    </source>
</evidence>
<name>A0ABT8SNB8_9CAUL</name>
<comment type="similarity">
    <text evidence="1">Belongs to the uracil-DNA glycosylase (UDG) superfamily. Type 4 (UDGa) family.</text>
</comment>
<evidence type="ECO:0000256" key="7">
    <source>
        <dbReference type="ARBA" id="ARBA00023004"/>
    </source>
</evidence>
<dbReference type="RefSeq" id="WP_302110502.1">
    <property type="nucleotide sequence ID" value="NZ_JAUKTR010000005.1"/>
</dbReference>
<protein>
    <recommendedName>
        <fullName evidence="2">Type-4 uracil-DNA glycosylase</fullName>
    </recommendedName>
</protein>
<keyword evidence="5" id="KW-0227">DNA damage</keyword>